<evidence type="ECO:0000313" key="2">
    <source>
        <dbReference type="EMBL" id="QQA01023.1"/>
    </source>
</evidence>
<evidence type="ECO:0000313" key="3">
    <source>
        <dbReference type="Proteomes" id="UP000595224"/>
    </source>
</evidence>
<proteinExistence type="predicted"/>
<dbReference type="Proteomes" id="UP000595224">
    <property type="component" value="Chromosome"/>
</dbReference>
<keyword evidence="1" id="KW-0732">Signal</keyword>
<dbReference type="RefSeq" id="WP_198442632.1">
    <property type="nucleotide sequence ID" value="NZ_CBCSHE010000007.1"/>
</dbReference>
<dbReference type="KEGG" id="tper:IWA51_12350"/>
<gene>
    <name evidence="2" type="ORF">IWA51_12350</name>
</gene>
<sequence length="192" mass="22051">MKKIFLALIILFSLFAFTGCPTNEDLAIDYIYTVNIKINVENKSNNQAELNLIPVLLDEENTWAEFFWVSDGETHSVIKENKIVNENESTEILLKSLYEVPVKESFLLNINGENGKNFLGYNKEVPLYNKGQKQDLSNIIQDNLGTVIFKHDDFSKWTDADGEKQLDNYTVYAEYNLLITDDSCTLNLSYLK</sequence>
<accession>A0A7T3RDB9</accession>
<name>A0A7T3RDB9_9SPIR</name>
<organism evidence="2 3">
    <name type="scientific">Treponema peruense</name>
    <dbReference type="NCBI Taxonomy" id="2787628"/>
    <lineage>
        <taxon>Bacteria</taxon>
        <taxon>Pseudomonadati</taxon>
        <taxon>Spirochaetota</taxon>
        <taxon>Spirochaetia</taxon>
        <taxon>Spirochaetales</taxon>
        <taxon>Treponemataceae</taxon>
        <taxon>Treponema</taxon>
    </lineage>
</organism>
<reference evidence="2 3" key="1">
    <citation type="submission" date="2020-11" db="EMBL/GenBank/DDBJ databases">
        <title>Treponema Peruensis nv. sp., first commensal Treponema isolated from human feces.</title>
        <authorList>
            <person name="Belkhou C."/>
            <person name="Raes J."/>
        </authorList>
    </citation>
    <scope>NUCLEOTIDE SEQUENCE [LARGE SCALE GENOMIC DNA]</scope>
    <source>
        <strain evidence="2 3">RCC2812</strain>
    </source>
</reference>
<dbReference type="PROSITE" id="PS51257">
    <property type="entry name" value="PROKAR_LIPOPROTEIN"/>
    <property type="match status" value="1"/>
</dbReference>
<evidence type="ECO:0000256" key="1">
    <source>
        <dbReference type="SAM" id="SignalP"/>
    </source>
</evidence>
<evidence type="ECO:0008006" key="4">
    <source>
        <dbReference type="Google" id="ProtNLM"/>
    </source>
</evidence>
<feature type="signal peptide" evidence="1">
    <location>
        <begin position="1"/>
        <end position="18"/>
    </location>
</feature>
<protein>
    <recommendedName>
        <fullName evidence="4">Lipoprotein</fullName>
    </recommendedName>
</protein>
<keyword evidence="3" id="KW-1185">Reference proteome</keyword>
<feature type="chain" id="PRO_5032269485" description="Lipoprotein" evidence="1">
    <location>
        <begin position="19"/>
        <end position="192"/>
    </location>
</feature>
<dbReference type="AlphaFoldDB" id="A0A7T3RDB9"/>
<dbReference type="EMBL" id="CP064936">
    <property type="protein sequence ID" value="QQA01023.1"/>
    <property type="molecule type" value="Genomic_DNA"/>
</dbReference>